<evidence type="ECO:0000256" key="4">
    <source>
        <dbReference type="ARBA" id="ARBA00013797"/>
    </source>
</evidence>
<dbReference type="Proteomes" id="UP000501346">
    <property type="component" value="Chromosome SeX-ScX"/>
</dbReference>
<dbReference type="GO" id="GO:0005789">
    <property type="term" value="C:endoplasmic reticulum membrane"/>
    <property type="evidence" value="ECO:0007669"/>
    <property type="project" value="UniProtKB-SubCell"/>
</dbReference>
<comment type="similarity">
    <text evidence="3 13">Belongs to the PIGM family.</text>
</comment>
<dbReference type="EMBL" id="CP049007">
    <property type="protein sequence ID" value="QID86118.1"/>
    <property type="molecule type" value="Genomic_DNA"/>
</dbReference>
<accession>A0A6C1E9W2</accession>
<evidence type="ECO:0000256" key="10">
    <source>
        <dbReference type="ARBA" id="ARBA00022989"/>
    </source>
</evidence>
<dbReference type="GO" id="GO:0051751">
    <property type="term" value="F:alpha-1,4-mannosyltransferase activity"/>
    <property type="evidence" value="ECO:0007669"/>
    <property type="project" value="InterPro"/>
</dbReference>
<keyword evidence="8 13" id="KW-0812">Transmembrane</keyword>
<dbReference type="EC" id="2.4.1.-" evidence="13"/>
<keyword evidence="7 13" id="KW-0808">Transferase</keyword>
<comment type="function">
    <text evidence="12 13">Mannosyltransferase involved in glycosylphosphatidylinositol-anchor biosynthesis. Transfers the first alpha-1,4-mannose to GlcN-acyl-PI during GPI precursor assembly. Required for cell wall integrity.</text>
</comment>
<evidence type="ECO:0000256" key="9">
    <source>
        <dbReference type="ARBA" id="ARBA00022824"/>
    </source>
</evidence>
<evidence type="ECO:0000256" key="7">
    <source>
        <dbReference type="ARBA" id="ARBA00022679"/>
    </source>
</evidence>
<evidence type="ECO:0000256" key="6">
    <source>
        <dbReference type="ARBA" id="ARBA00022676"/>
    </source>
</evidence>
<feature type="transmembrane region" description="Helical" evidence="13">
    <location>
        <begin position="76"/>
        <end position="99"/>
    </location>
</feature>
<evidence type="ECO:0000256" key="11">
    <source>
        <dbReference type="ARBA" id="ARBA00023136"/>
    </source>
</evidence>
<feature type="transmembrane region" description="Helical" evidence="13">
    <location>
        <begin position="160"/>
        <end position="183"/>
    </location>
</feature>
<name>A0A6C1E9W2_SACPS</name>
<dbReference type="GO" id="GO:0006506">
    <property type="term" value="P:GPI anchor biosynthetic process"/>
    <property type="evidence" value="ECO:0007669"/>
    <property type="project" value="UniProtKB-UniPathway"/>
</dbReference>
<evidence type="ECO:0000313" key="15">
    <source>
        <dbReference type="Proteomes" id="UP000501346"/>
    </source>
</evidence>
<organism evidence="14 15">
    <name type="scientific">Saccharomyces pastorianus</name>
    <name type="common">Lager yeast</name>
    <name type="synonym">Saccharomyces cerevisiae x Saccharomyces eubayanus</name>
    <dbReference type="NCBI Taxonomy" id="27292"/>
    <lineage>
        <taxon>Eukaryota</taxon>
        <taxon>Fungi</taxon>
        <taxon>Dikarya</taxon>
        <taxon>Ascomycota</taxon>
        <taxon>Saccharomycotina</taxon>
        <taxon>Saccharomycetes</taxon>
        <taxon>Saccharomycetales</taxon>
        <taxon>Saccharomycetaceae</taxon>
        <taxon>Saccharomyces</taxon>
    </lineage>
</organism>
<feature type="transmembrane region" description="Helical" evidence="13">
    <location>
        <begin position="7"/>
        <end position="25"/>
    </location>
</feature>
<feature type="transmembrane region" description="Helical" evidence="13">
    <location>
        <begin position="361"/>
        <end position="382"/>
    </location>
</feature>
<evidence type="ECO:0000256" key="5">
    <source>
        <dbReference type="ARBA" id="ARBA00022502"/>
    </source>
</evidence>
<keyword evidence="5 13" id="KW-0337">GPI-anchor biosynthesis</keyword>
<feature type="transmembrane region" description="Helical" evidence="13">
    <location>
        <begin position="195"/>
        <end position="216"/>
    </location>
</feature>
<reference evidence="14 15" key="1">
    <citation type="journal article" date="2019" name="BMC Genomics">
        <title>Chromosome level assembly and comparative genome analysis confirm lager-brewing yeasts originated from a single hybridization.</title>
        <authorList>
            <person name="Salazar A.N."/>
            <person name="Gorter de Vries A.R."/>
            <person name="van den Broek M."/>
            <person name="Brouwers N."/>
            <person name="de la Torre Cortes P."/>
            <person name="Kuijpers N.G.A."/>
            <person name="Daran J.G."/>
            <person name="Abeel T."/>
        </authorList>
    </citation>
    <scope>NUCLEOTIDE SEQUENCE [LARGE SCALE GENOMIC DNA]</scope>
    <source>
        <strain evidence="14 15">CBS 1483</strain>
    </source>
</reference>
<feature type="transmembrane region" description="Helical" evidence="13">
    <location>
        <begin position="133"/>
        <end position="148"/>
    </location>
</feature>
<dbReference type="UniPathway" id="UPA00196"/>
<sequence>MTGEEWGLTVLSFLVRVGFFLFGIYQDANFKVRYTDIDYFVFHDAAKYVYEGKSPYARDTYRYTPLLGWLLVPNHYFGWFHLGKVIFVIFDLVTGLIIMKLLNQAISRKRALILESIWLLNPMVITISTRGNAESVLCCLIMFTLFFLQKSRYTLAGILYGLSIHFKIYPIIYCIPIAIFIYYNKRNQGPRTQLTSLLNIGLGTLTTLLGCGWAMYKIYGYEFLDQAYLYHLYRTDHRHNFSVWNMLLYLDSANKENGESNLSRYAFVPQLLLVLVTGCLEWWNPTFDNLLRVLFVQTFAFVTYNKVCTSQYFVWYLIFLPFYLSRTHIGWKKGLLMATLWVGTQGIWLSQGYYLEFEGKNVFYPGLFIASVLFFLTNVWLLGQFITDIKIPTQPTVSNKKNN</sequence>
<keyword evidence="6 13" id="KW-0328">Glycosyltransferase</keyword>
<feature type="transmembrane region" description="Helical" evidence="13">
    <location>
        <begin position="303"/>
        <end position="323"/>
    </location>
</feature>
<proteinExistence type="inferred from homology"/>
<keyword evidence="10 13" id="KW-1133">Transmembrane helix</keyword>
<dbReference type="GO" id="GO:0004376">
    <property type="term" value="F:GPI mannosyltransferase activity"/>
    <property type="evidence" value="ECO:0007669"/>
    <property type="project" value="InterPro"/>
</dbReference>
<dbReference type="InterPro" id="IPR007704">
    <property type="entry name" value="PIG-M"/>
</dbReference>
<dbReference type="Pfam" id="PF05007">
    <property type="entry name" value="Mannosyl_trans"/>
    <property type="match status" value="1"/>
</dbReference>
<gene>
    <name evidence="14" type="primary">GPI14_2</name>
    <name evidence="14" type="ORF">GRS66_008732</name>
</gene>
<comment type="pathway">
    <text evidence="2 13">Glycolipid biosynthesis; glycosylphosphatidylinositol-anchor biosynthesis.</text>
</comment>
<evidence type="ECO:0000256" key="8">
    <source>
        <dbReference type="ARBA" id="ARBA00022692"/>
    </source>
</evidence>
<dbReference type="PANTHER" id="PTHR12886:SF0">
    <property type="entry name" value="GPI MANNOSYLTRANSFERASE 1"/>
    <property type="match status" value="1"/>
</dbReference>
<feature type="transmembrane region" description="Helical" evidence="13">
    <location>
        <begin position="265"/>
        <end position="283"/>
    </location>
</feature>
<evidence type="ECO:0000256" key="2">
    <source>
        <dbReference type="ARBA" id="ARBA00004687"/>
    </source>
</evidence>
<evidence type="ECO:0000256" key="1">
    <source>
        <dbReference type="ARBA" id="ARBA00004477"/>
    </source>
</evidence>
<keyword evidence="9 13" id="KW-0256">Endoplasmic reticulum</keyword>
<dbReference type="OrthoDB" id="1741594at2759"/>
<dbReference type="GO" id="GO:1990529">
    <property type="term" value="C:glycosylphosphatidylinositol-mannosyltransferase I complex"/>
    <property type="evidence" value="ECO:0007669"/>
    <property type="project" value="TreeGrafter"/>
</dbReference>
<protein>
    <recommendedName>
        <fullName evidence="4 13">GPI mannosyltransferase 1</fullName>
        <ecNumber evidence="13">2.4.1.-</ecNumber>
    </recommendedName>
    <alternativeName>
        <fullName evidence="13">GPI mannosyltransferase I</fullName>
    </alternativeName>
</protein>
<keyword evidence="11 13" id="KW-0472">Membrane</keyword>
<evidence type="ECO:0000256" key="3">
    <source>
        <dbReference type="ARBA" id="ARBA00011071"/>
    </source>
</evidence>
<dbReference type="PANTHER" id="PTHR12886">
    <property type="entry name" value="PIG-M MANNOSYLTRANSFERASE"/>
    <property type="match status" value="1"/>
</dbReference>
<keyword evidence="15" id="KW-1185">Reference proteome</keyword>
<evidence type="ECO:0000256" key="13">
    <source>
        <dbReference type="RuleBase" id="RU365064"/>
    </source>
</evidence>
<evidence type="ECO:0000313" key="14">
    <source>
        <dbReference type="EMBL" id="QID86118.1"/>
    </source>
</evidence>
<dbReference type="AlphaFoldDB" id="A0A6C1E9W2"/>
<evidence type="ECO:0000256" key="12">
    <source>
        <dbReference type="ARBA" id="ARBA00025399"/>
    </source>
</evidence>
<comment type="subcellular location">
    <subcellularLocation>
        <location evidence="1 13">Endoplasmic reticulum membrane</location>
        <topology evidence="1 13">Multi-pass membrane protein</topology>
    </subcellularLocation>
</comment>